<keyword evidence="3" id="KW-0547">Nucleotide-binding</keyword>
<evidence type="ECO:0000256" key="2">
    <source>
        <dbReference type="ARBA" id="ARBA00022618"/>
    </source>
</evidence>
<dbReference type="SUPFAM" id="SSF53623">
    <property type="entry name" value="MurD-like peptide ligases, catalytic domain"/>
    <property type="match status" value="1"/>
</dbReference>
<keyword evidence="7" id="KW-0131">Cell cycle</keyword>
<keyword evidence="5" id="KW-0133">Cell shape</keyword>
<evidence type="ECO:0000256" key="7">
    <source>
        <dbReference type="ARBA" id="ARBA00023306"/>
    </source>
</evidence>
<keyword evidence="11" id="KW-1185">Reference proteome</keyword>
<dbReference type="InterPro" id="IPR013221">
    <property type="entry name" value="Mur_ligase_cen"/>
</dbReference>
<comment type="caution">
    <text evidence="10">The sequence shown here is derived from an EMBL/GenBank/DDBJ whole genome shotgun (WGS) entry which is preliminary data.</text>
</comment>
<keyword evidence="1 10" id="KW-0436">Ligase</keyword>
<evidence type="ECO:0000256" key="6">
    <source>
        <dbReference type="ARBA" id="ARBA00022984"/>
    </source>
</evidence>
<dbReference type="PANTHER" id="PTHR43445">
    <property type="entry name" value="UDP-N-ACETYLMURAMATE--L-ALANINE LIGASE-RELATED"/>
    <property type="match status" value="1"/>
</dbReference>
<dbReference type="InterPro" id="IPR036615">
    <property type="entry name" value="Mur_ligase_C_dom_sf"/>
</dbReference>
<dbReference type="InterPro" id="IPR005757">
    <property type="entry name" value="Mpl"/>
</dbReference>
<evidence type="ECO:0000256" key="1">
    <source>
        <dbReference type="ARBA" id="ARBA00022598"/>
    </source>
</evidence>
<organism evidence="10 11">
    <name type="scientific">Stigmatella ashevillensis</name>
    <dbReference type="NCBI Taxonomy" id="2995309"/>
    <lineage>
        <taxon>Bacteria</taxon>
        <taxon>Pseudomonadati</taxon>
        <taxon>Myxococcota</taxon>
        <taxon>Myxococcia</taxon>
        <taxon>Myxococcales</taxon>
        <taxon>Cystobacterineae</taxon>
        <taxon>Archangiaceae</taxon>
        <taxon>Stigmatella</taxon>
    </lineage>
</organism>
<dbReference type="PANTHER" id="PTHR43445:SF5">
    <property type="entry name" value="UDP-N-ACETYLMURAMATE--L-ALANYL-GAMMA-D-GLUTAMYL-MESO-2,6-DIAMINOHEPTANDIOATE LIGASE"/>
    <property type="match status" value="1"/>
</dbReference>
<dbReference type="Gene3D" id="3.40.50.720">
    <property type="entry name" value="NAD(P)-binding Rossmann-like Domain"/>
    <property type="match status" value="1"/>
</dbReference>
<evidence type="ECO:0000256" key="3">
    <source>
        <dbReference type="ARBA" id="ARBA00022741"/>
    </source>
</evidence>
<name>A0ABT5DMD2_9BACT</name>
<dbReference type="InterPro" id="IPR001763">
    <property type="entry name" value="Rhodanese-like_dom"/>
</dbReference>
<protein>
    <submittedName>
        <fullName evidence="10">UDP-N-acetylmuramate:L-alanyl-gamma-D-glutamyl-meso-diaminopimelate ligase</fullName>
        <ecNumber evidence="10">6.3.2.45</ecNumber>
    </submittedName>
</protein>
<dbReference type="NCBIfam" id="TIGR01081">
    <property type="entry name" value="mpl"/>
    <property type="match status" value="1"/>
</dbReference>
<dbReference type="Pfam" id="PF01225">
    <property type="entry name" value="Mur_ligase"/>
    <property type="match status" value="1"/>
</dbReference>
<dbReference type="EC" id="6.3.2.45" evidence="10"/>
<keyword evidence="2" id="KW-0132">Cell division</keyword>
<keyword evidence="8" id="KW-0961">Cell wall biogenesis/degradation</keyword>
<reference evidence="10 11" key="1">
    <citation type="submission" date="2022-11" db="EMBL/GenBank/DDBJ databases">
        <title>Minimal conservation of predation-associated metabolite biosynthetic gene clusters underscores biosynthetic potential of Myxococcota including descriptions for ten novel species: Archangium lansinium sp. nov., Myxococcus landrumus sp. nov., Nannocystis bai.</title>
        <authorList>
            <person name="Ahearne A."/>
            <person name="Stevens C."/>
            <person name="Dowd S."/>
        </authorList>
    </citation>
    <scope>NUCLEOTIDE SEQUENCE [LARGE SCALE GENOMIC DNA]</scope>
    <source>
        <strain evidence="10 11">NCWAL01</strain>
    </source>
</reference>
<dbReference type="Gene3D" id="3.90.190.20">
    <property type="entry name" value="Mur ligase, C-terminal domain"/>
    <property type="match status" value="1"/>
</dbReference>
<proteinExistence type="predicted"/>
<evidence type="ECO:0000256" key="4">
    <source>
        <dbReference type="ARBA" id="ARBA00022840"/>
    </source>
</evidence>
<dbReference type="InterPro" id="IPR036565">
    <property type="entry name" value="Mur-like_cat_sf"/>
</dbReference>
<gene>
    <name evidence="10" type="primary">mpl</name>
    <name evidence="10" type="ORF">POL68_37910</name>
</gene>
<dbReference type="Pfam" id="PF08245">
    <property type="entry name" value="Mur_ligase_M"/>
    <property type="match status" value="1"/>
</dbReference>
<dbReference type="PROSITE" id="PS50206">
    <property type="entry name" value="RHODANESE_3"/>
    <property type="match status" value="1"/>
</dbReference>
<keyword evidence="4" id="KW-0067">ATP-binding</keyword>
<dbReference type="GO" id="GO:0106418">
    <property type="term" value="F:UDP-N-acetylmuramate-L-alanyl-gamma-D-glutamyl-meso-2,6-diaminoheptanedioate ligase activity"/>
    <property type="evidence" value="ECO:0007669"/>
    <property type="project" value="UniProtKB-EC"/>
</dbReference>
<evidence type="ECO:0000313" key="10">
    <source>
        <dbReference type="EMBL" id="MDC0714298.1"/>
    </source>
</evidence>
<dbReference type="RefSeq" id="WP_272144887.1">
    <property type="nucleotide sequence ID" value="NZ_JAQNDM010000002.1"/>
</dbReference>
<evidence type="ECO:0000256" key="8">
    <source>
        <dbReference type="ARBA" id="ARBA00023316"/>
    </source>
</evidence>
<dbReference type="SUPFAM" id="SSF53244">
    <property type="entry name" value="MurD-like peptide ligases, peptide-binding domain"/>
    <property type="match status" value="1"/>
</dbReference>
<feature type="domain" description="Rhodanese" evidence="9">
    <location>
        <begin position="92"/>
        <end position="169"/>
    </location>
</feature>
<dbReference type="EMBL" id="JAQNDM010000002">
    <property type="protein sequence ID" value="MDC0714298.1"/>
    <property type="molecule type" value="Genomic_DNA"/>
</dbReference>
<dbReference type="Gene3D" id="3.40.1190.10">
    <property type="entry name" value="Mur-like, catalytic domain"/>
    <property type="match status" value="1"/>
</dbReference>
<dbReference type="InterPro" id="IPR050061">
    <property type="entry name" value="MurCDEF_pg_biosynth"/>
</dbReference>
<dbReference type="InterPro" id="IPR000713">
    <property type="entry name" value="Mur_ligase_N"/>
</dbReference>
<sequence>MADDNGNVLETLAPGAVRRIHLLGVAGTGMGSFAGMLKAAGYEVTGSDENVYPPMSDMLQAWGIPVVTPYRPENLDAAKPDLAIIGNVIRRVNPEATEVRARRLPQMSFPAALGSLFLKQSHSVVVAGTHGKTTTSSLMAHVLVDAGKDPSFLVGGVTQNYAGNYRVGKGPHFVVEGDEYDTAYWDKGSKFLHYQPRTAILTSVEFDHADIFRDLPHYEATFEKFVRLIPPEGQLVVCAAYPNAVRIAGGTRGRVVTYVAREGAEADYTPRNVSFGAEGARFEVVERGTVLGTARMELTGLHNVENVLSVIAAARGLGLSFEEIAQGLASFRGVKRRQEVRGEPGGILVVDDFAHHPTAVRETIAALCQRFPERRLWAIFEPRSNTSRRNIHQEDYAHAFTGAARASLKVPERHDKVPSNEELDVPRLCEALKAQGIQADHAADVPSLLERVAREALRGDVLLVMSNGAFGGFIDKVLAALQARGGEG</sequence>
<dbReference type="InterPro" id="IPR004101">
    <property type="entry name" value="Mur_ligase_C"/>
</dbReference>
<dbReference type="Proteomes" id="UP001221838">
    <property type="component" value="Unassembled WGS sequence"/>
</dbReference>
<accession>A0ABT5DMD2</accession>
<keyword evidence="6" id="KW-0573">Peptidoglycan synthesis</keyword>
<dbReference type="Pfam" id="PF02875">
    <property type="entry name" value="Mur_ligase_C"/>
    <property type="match status" value="1"/>
</dbReference>
<dbReference type="SUPFAM" id="SSF51984">
    <property type="entry name" value="MurCD N-terminal domain"/>
    <property type="match status" value="1"/>
</dbReference>
<evidence type="ECO:0000313" key="11">
    <source>
        <dbReference type="Proteomes" id="UP001221838"/>
    </source>
</evidence>
<evidence type="ECO:0000259" key="9">
    <source>
        <dbReference type="PROSITE" id="PS50206"/>
    </source>
</evidence>
<evidence type="ECO:0000256" key="5">
    <source>
        <dbReference type="ARBA" id="ARBA00022960"/>
    </source>
</evidence>